<comment type="caution">
    <text evidence="3">The sequence shown here is derived from an EMBL/GenBank/DDBJ whole genome shotgun (WGS) entry which is preliminary data.</text>
</comment>
<dbReference type="NCBIfam" id="NF037962">
    <property type="entry name" value="arsenic_eff"/>
    <property type="match status" value="1"/>
</dbReference>
<dbReference type="InterPro" id="IPR021552">
    <property type="entry name" value="ArsP_2"/>
</dbReference>
<evidence type="ECO:0000313" key="4">
    <source>
        <dbReference type="Proteomes" id="UP000615234"/>
    </source>
</evidence>
<feature type="transmembrane region" description="Helical" evidence="2">
    <location>
        <begin position="14"/>
        <end position="35"/>
    </location>
</feature>
<feature type="transmembrane region" description="Helical" evidence="2">
    <location>
        <begin position="320"/>
        <end position="341"/>
    </location>
</feature>
<dbReference type="AlphaFoldDB" id="A0A8I0DUF1"/>
<feature type="transmembrane region" description="Helical" evidence="2">
    <location>
        <begin position="353"/>
        <end position="375"/>
    </location>
</feature>
<feature type="region of interest" description="Disordered" evidence="1">
    <location>
        <begin position="147"/>
        <end position="172"/>
    </location>
</feature>
<organism evidence="3 4">
    <name type="scientific">Coprococcus hominis</name>
    <name type="common">ex Liu et al. 2022</name>
    <dbReference type="NCBI Taxonomy" id="2763039"/>
    <lineage>
        <taxon>Bacteria</taxon>
        <taxon>Bacillati</taxon>
        <taxon>Bacillota</taxon>
        <taxon>Clostridia</taxon>
        <taxon>Lachnospirales</taxon>
        <taxon>Lachnospiraceae</taxon>
        <taxon>Coprococcus</taxon>
    </lineage>
</organism>
<keyword evidence="2" id="KW-0812">Transmembrane</keyword>
<dbReference type="EMBL" id="JACOOX010000002">
    <property type="protein sequence ID" value="MBC5662036.1"/>
    <property type="molecule type" value="Genomic_DNA"/>
</dbReference>
<keyword evidence="2" id="KW-0472">Membrane</keyword>
<feature type="compositionally biased region" description="Polar residues" evidence="1">
    <location>
        <begin position="152"/>
        <end position="161"/>
    </location>
</feature>
<keyword evidence="2" id="KW-1133">Transmembrane helix</keyword>
<proteinExistence type="predicted"/>
<evidence type="ECO:0000313" key="3">
    <source>
        <dbReference type="EMBL" id="MBC5662036.1"/>
    </source>
</evidence>
<dbReference type="Pfam" id="PF11449">
    <property type="entry name" value="ArsP_2"/>
    <property type="match status" value="1"/>
</dbReference>
<feature type="transmembrane region" description="Helical" evidence="2">
    <location>
        <begin position="112"/>
        <end position="130"/>
    </location>
</feature>
<dbReference type="Proteomes" id="UP000615234">
    <property type="component" value="Unassembled WGS sequence"/>
</dbReference>
<name>A0A8I0DUF1_9FIRM</name>
<protein>
    <submittedName>
        <fullName evidence="3">Arsenic efflux protein</fullName>
    </submittedName>
</protein>
<keyword evidence="4" id="KW-1185">Reference proteome</keyword>
<reference evidence="3 4" key="1">
    <citation type="submission" date="2020-08" db="EMBL/GenBank/DDBJ databases">
        <title>Genome public.</title>
        <authorList>
            <person name="Liu C."/>
            <person name="Sun Q."/>
        </authorList>
    </citation>
    <scope>NUCLEOTIDE SEQUENCE [LARGE SCALE GENOMIC DNA]</scope>
    <source>
        <strain evidence="3 4">NSJ-10</strain>
    </source>
</reference>
<feature type="transmembrane region" description="Helical" evidence="2">
    <location>
        <begin position="259"/>
        <end position="278"/>
    </location>
</feature>
<gene>
    <name evidence="3" type="ORF">H8S09_03850</name>
</gene>
<evidence type="ECO:0000256" key="2">
    <source>
        <dbReference type="SAM" id="Phobius"/>
    </source>
</evidence>
<accession>A0A8I0DUF1</accession>
<evidence type="ECO:0000256" key="1">
    <source>
        <dbReference type="SAM" id="MobiDB-lite"/>
    </source>
</evidence>
<feature type="transmembrane region" description="Helical" evidence="2">
    <location>
        <begin position="72"/>
        <end position="92"/>
    </location>
</feature>
<sequence length="377" mass="41147">MDSMELLFDSFSDALIDSVKLIPFLLVTYLLMEWLEQRTEEKQKQYMQSAGAFGPLAGGALGIVPQCGFSCVAANLYSGGVITAGVLLAVFMSTSDEMLPIFISHTVNAGTIIRILLTKMCIAVVTGYAVDLANKYIRRRYLAGRKTKRTASSKNDNSKITDSADESKHSGYSVQAAQTVNAECTHNKDTHTHNGKSVHVHDEKIIHTDDEKSTHTHHGHIHYDGTDIEEKHIHDLCEQEHCNCEDGIWMSALKHTLKITVFILAVSFVLNIIIGIAGEDAIGRLLGDVPFLGEAMAALIGLIPNCAPSVIITELYLDGMLSAGAMMSGLLVSAGVGLLVLFRMNRHRLKENIMVVGTLYVTSVCWGLLINLLGITF</sequence>